<evidence type="ECO:0000313" key="2">
    <source>
        <dbReference type="EMBL" id="OAD53222.1"/>
    </source>
</evidence>
<evidence type="ECO:0000313" key="3">
    <source>
        <dbReference type="Proteomes" id="UP000250275"/>
    </source>
</evidence>
<proteinExistence type="predicted"/>
<reference evidence="2 3" key="1">
    <citation type="submission" date="2015-07" db="EMBL/GenBank/DDBJ databases">
        <title>The genome of Eufriesea mexicana.</title>
        <authorList>
            <person name="Pan H."/>
            <person name="Kapheim K."/>
        </authorList>
    </citation>
    <scope>NUCLEOTIDE SEQUENCE [LARGE SCALE GENOMIC DNA]</scope>
    <source>
        <strain evidence="2">0111107269</strain>
        <tissue evidence="2">Whole body</tissue>
    </source>
</reference>
<keyword evidence="3" id="KW-1185">Reference proteome</keyword>
<dbReference type="AlphaFoldDB" id="A0A310SIE3"/>
<feature type="region of interest" description="Disordered" evidence="1">
    <location>
        <begin position="24"/>
        <end position="61"/>
    </location>
</feature>
<evidence type="ECO:0000256" key="1">
    <source>
        <dbReference type="SAM" id="MobiDB-lite"/>
    </source>
</evidence>
<sequence>MPRGAVVCEKIHSWHLASADDEINSARGCGSPMSTGHTPRFHRNDSATKTERMRGSRGKQWRWPTQTLSTENAVLPRLLSHSAPPYNGPCVPKRGSAVFPSTGLYGPVRWIQTFRED</sequence>
<gene>
    <name evidence="2" type="ORF">WN48_10641</name>
</gene>
<name>A0A310SIE3_9HYME</name>
<dbReference type="Proteomes" id="UP000250275">
    <property type="component" value="Unassembled WGS sequence"/>
</dbReference>
<organism evidence="2 3">
    <name type="scientific">Eufriesea mexicana</name>
    <dbReference type="NCBI Taxonomy" id="516756"/>
    <lineage>
        <taxon>Eukaryota</taxon>
        <taxon>Metazoa</taxon>
        <taxon>Ecdysozoa</taxon>
        <taxon>Arthropoda</taxon>
        <taxon>Hexapoda</taxon>
        <taxon>Insecta</taxon>
        <taxon>Pterygota</taxon>
        <taxon>Neoptera</taxon>
        <taxon>Endopterygota</taxon>
        <taxon>Hymenoptera</taxon>
        <taxon>Apocrita</taxon>
        <taxon>Aculeata</taxon>
        <taxon>Apoidea</taxon>
        <taxon>Anthophila</taxon>
        <taxon>Apidae</taxon>
        <taxon>Eufriesea</taxon>
    </lineage>
</organism>
<accession>A0A310SIE3</accession>
<feature type="compositionally biased region" description="Basic and acidic residues" evidence="1">
    <location>
        <begin position="42"/>
        <end position="54"/>
    </location>
</feature>
<protein>
    <submittedName>
        <fullName evidence="2">Uncharacterized protein</fullName>
    </submittedName>
</protein>
<dbReference type="EMBL" id="KQ768090">
    <property type="protein sequence ID" value="OAD53222.1"/>
    <property type="molecule type" value="Genomic_DNA"/>
</dbReference>